<dbReference type="Gene3D" id="2.60.40.1120">
    <property type="entry name" value="Carboxypeptidase-like, regulatory domain"/>
    <property type="match status" value="1"/>
</dbReference>
<dbReference type="Proteomes" id="UP001201449">
    <property type="component" value="Unassembled WGS sequence"/>
</dbReference>
<keyword evidence="1" id="KW-0732">Signal</keyword>
<accession>A0ABS9BSR6</accession>
<dbReference type="InterPro" id="IPR008969">
    <property type="entry name" value="CarboxyPept-like_regulatory"/>
</dbReference>
<evidence type="ECO:0000313" key="2">
    <source>
        <dbReference type="EMBL" id="MCF1750409.1"/>
    </source>
</evidence>
<dbReference type="EMBL" id="JAKEVZ010000003">
    <property type="protein sequence ID" value="MCF1750409.1"/>
    <property type="molecule type" value="Genomic_DNA"/>
</dbReference>
<dbReference type="SUPFAM" id="SSF49464">
    <property type="entry name" value="Carboxypeptidase regulatory domain-like"/>
    <property type="match status" value="1"/>
</dbReference>
<keyword evidence="3" id="KW-1185">Reference proteome</keyword>
<sequence length="405" mass="45857">MTTAGYIKLVTILALAFFSQEAFAQYQIKGRVLNGESLEPVPFATVFLNNTSFGAITEPDGTFSFEIPAGDHELVISHVGFQPFTYAISTKALRASYEFRIAPLVIDLGEQSVESKRDPAWYQNYEVFVQFFLGSSPNAASCTIKNPEVIILDSESDPNLLVARATDMLQIENPSLGYDIKYVLTAFVYDKKARQVSYAGYPFFVEKNLPKRRMVKIEQNRKTAYTGSVMHLMRAVYEKNLEANGFHLFPTEKVTREISSTTISISSEGFDKLRPEKNGAKEILQDTLLLPGLTPLPLEQLVQRTSDGKVFITDNRPFFVYFTGEKEPESFRLFSIGNLHPSVLKPKPGIPNMESVQISKILMRAKAVQIFENGSYYHPYDLYMEGYMAWEKVADLLPFDYQPER</sequence>
<gene>
    <name evidence="2" type="ORF">L0U89_04940</name>
</gene>
<organism evidence="2 3">
    <name type="scientific">Mariniradius sediminis</name>
    <dbReference type="NCBI Taxonomy" id="2909237"/>
    <lineage>
        <taxon>Bacteria</taxon>
        <taxon>Pseudomonadati</taxon>
        <taxon>Bacteroidota</taxon>
        <taxon>Cytophagia</taxon>
        <taxon>Cytophagales</taxon>
        <taxon>Cyclobacteriaceae</taxon>
        <taxon>Mariniradius</taxon>
    </lineage>
</organism>
<proteinExistence type="predicted"/>
<dbReference type="RefSeq" id="WP_234860513.1">
    <property type="nucleotide sequence ID" value="NZ_JAKEVZ010000003.1"/>
</dbReference>
<reference evidence="2 3" key="1">
    <citation type="submission" date="2022-01" db="EMBL/GenBank/DDBJ databases">
        <title>Mariniradius saccharolyticus sp. nov., isolated from sediment of a river.</title>
        <authorList>
            <person name="Liu H."/>
        </authorList>
    </citation>
    <scope>NUCLEOTIDE SEQUENCE [LARGE SCALE GENOMIC DNA]</scope>
    <source>
        <strain evidence="2 3">RY-2</strain>
    </source>
</reference>
<name>A0ABS9BSR6_9BACT</name>
<feature type="signal peptide" evidence="1">
    <location>
        <begin position="1"/>
        <end position="24"/>
    </location>
</feature>
<evidence type="ECO:0000313" key="3">
    <source>
        <dbReference type="Proteomes" id="UP001201449"/>
    </source>
</evidence>
<comment type="caution">
    <text evidence="2">The sequence shown here is derived from an EMBL/GenBank/DDBJ whole genome shotgun (WGS) entry which is preliminary data.</text>
</comment>
<dbReference type="Pfam" id="PF13715">
    <property type="entry name" value="CarbopepD_reg_2"/>
    <property type="match status" value="1"/>
</dbReference>
<protein>
    <submittedName>
        <fullName evidence="2">Carboxypeptidase-like regulatory domain-containing protein</fullName>
    </submittedName>
</protein>
<evidence type="ECO:0000256" key="1">
    <source>
        <dbReference type="SAM" id="SignalP"/>
    </source>
</evidence>
<feature type="chain" id="PRO_5047253263" evidence="1">
    <location>
        <begin position="25"/>
        <end position="405"/>
    </location>
</feature>